<evidence type="ECO:0000256" key="3">
    <source>
        <dbReference type="ARBA" id="ARBA00022777"/>
    </source>
</evidence>
<dbReference type="PANTHER" id="PTHR37419">
    <property type="entry name" value="SERINE/THREONINE-PROTEIN KINASE TOXIN HIPA"/>
    <property type="match status" value="1"/>
</dbReference>
<dbReference type="PANTHER" id="PTHR37419:SF8">
    <property type="entry name" value="TOXIN YJJJ"/>
    <property type="match status" value="1"/>
</dbReference>
<keyword evidence="3 5" id="KW-0418">Kinase</keyword>
<evidence type="ECO:0000256" key="1">
    <source>
        <dbReference type="ARBA" id="ARBA00010164"/>
    </source>
</evidence>
<evidence type="ECO:0000313" key="6">
    <source>
        <dbReference type="Proteomes" id="UP000289954"/>
    </source>
</evidence>
<keyword evidence="6" id="KW-1185">Reference proteome</keyword>
<dbReference type="RefSeq" id="WP_130780663.1">
    <property type="nucleotide sequence ID" value="NZ_BIMR01000067.1"/>
</dbReference>
<comment type="caution">
    <text evidence="5">The sequence shown here is derived from an EMBL/GenBank/DDBJ whole genome shotgun (WGS) entry which is preliminary data.</text>
</comment>
<protein>
    <submittedName>
        <fullName evidence="5">Phosphatidylinositol kinase</fullName>
    </submittedName>
</protein>
<gene>
    <name evidence="5" type="ORF">CBZ_11150</name>
</gene>
<dbReference type="GO" id="GO:0004674">
    <property type="term" value="F:protein serine/threonine kinase activity"/>
    <property type="evidence" value="ECO:0007669"/>
    <property type="project" value="TreeGrafter"/>
</dbReference>
<dbReference type="InterPro" id="IPR052028">
    <property type="entry name" value="HipA_Ser/Thr_kinase"/>
</dbReference>
<dbReference type="OrthoDB" id="3182374at2"/>
<proteinExistence type="inferred from homology"/>
<feature type="domain" description="HipA-like C-terminal" evidence="4">
    <location>
        <begin position="176"/>
        <end position="399"/>
    </location>
</feature>
<accession>A0A402DPJ9</accession>
<evidence type="ECO:0000313" key="5">
    <source>
        <dbReference type="EMBL" id="GCE76059.1"/>
    </source>
</evidence>
<dbReference type="AlphaFoldDB" id="A0A402DPJ9"/>
<dbReference type="InterPro" id="IPR012893">
    <property type="entry name" value="HipA-like_C"/>
</dbReference>
<dbReference type="GO" id="GO:0005829">
    <property type="term" value="C:cytosol"/>
    <property type="evidence" value="ECO:0007669"/>
    <property type="project" value="TreeGrafter"/>
</dbReference>
<dbReference type="Proteomes" id="UP000289954">
    <property type="component" value="Unassembled WGS sequence"/>
</dbReference>
<comment type="similarity">
    <text evidence="1">Belongs to the HipA Ser/Thr kinase family.</text>
</comment>
<name>A0A402DPJ9_9CELL</name>
<dbReference type="EMBL" id="BIMR01000067">
    <property type="protein sequence ID" value="GCE76059.1"/>
    <property type="molecule type" value="Genomic_DNA"/>
</dbReference>
<keyword evidence="2" id="KW-0808">Transferase</keyword>
<evidence type="ECO:0000256" key="2">
    <source>
        <dbReference type="ARBA" id="ARBA00022679"/>
    </source>
</evidence>
<evidence type="ECO:0000259" key="4">
    <source>
        <dbReference type="Pfam" id="PF07804"/>
    </source>
</evidence>
<organism evidence="5 6">
    <name type="scientific">Cellulomonas biazotea</name>
    <dbReference type="NCBI Taxonomy" id="1709"/>
    <lineage>
        <taxon>Bacteria</taxon>
        <taxon>Bacillati</taxon>
        <taxon>Actinomycetota</taxon>
        <taxon>Actinomycetes</taxon>
        <taxon>Micrococcales</taxon>
        <taxon>Cellulomonadaceae</taxon>
        <taxon>Cellulomonas</taxon>
    </lineage>
</organism>
<sequence>MTSEAAAPQRAFVWTWLPGAHEPVVAGVLQATPARLAGQPVLAFRYGASYRARPDAVSLYPPELPLTDRALDPTAVPRREPLALAGCLRDAAPDAWGRRVLNLEVGSDPDAELSELTYLLRSGSDRIGALDFQGSAQEYVPRDERASLAQLMEAAELVERGERLPPALEAAAGHGTSIGGARPKALLEDGGRHLVAKFSSSTDDRPVVKAEGAAMLLAARAGAQVAPVSVVRAGGKDVLLVERFDRYPVTAPDGSPRTARRQMVSMLTVLGLAESSARYASYADIAREVRSGPWTRVPETLTELFRRLVVNVVVGNTDDHLRNHAAFWDGQHLTLTPAYDVAPQRRSTSTATQAIGITADGARASQLRLCRAVAGEFLLSAGRAQEVIDEVEAAVADGWDDVCDEVGLSRAERATLWGREFAHPYTRYDAS</sequence>
<dbReference type="Pfam" id="PF07804">
    <property type="entry name" value="HipA_C"/>
    <property type="match status" value="1"/>
</dbReference>
<reference evidence="5 6" key="1">
    <citation type="submission" date="2019-01" db="EMBL/GenBank/DDBJ databases">
        <title>Draft genome sequence of Cellulomonas takizawaensis strain TKZ-21.</title>
        <authorList>
            <person name="Yamamura H."/>
            <person name="Hayashi T."/>
            <person name="Hamada M."/>
            <person name="Serisawa Y."/>
            <person name="Matsuyama K."/>
            <person name="Nakagawa Y."/>
            <person name="Otoguro M."/>
            <person name="Yanagida F."/>
            <person name="Hayakawa M."/>
        </authorList>
    </citation>
    <scope>NUCLEOTIDE SEQUENCE [LARGE SCALE GENOMIC DNA]</scope>
    <source>
        <strain evidence="5 6">NBRC12680</strain>
    </source>
</reference>